<keyword evidence="2" id="KW-0805">Transcription regulation</keyword>
<dbReference type="FunFam" id="4.10.280.10:FF:000059">
    <property type="entry name" value="transcription factor UNE10 isoform X1"/>
    <property type="match status" value="1"/>
</dbReference>
<evidence type="ECO:0000313" key="9">
    <source>
        <dbReference type="Proteomes" id="UP000594263"/>
    </source>
</evidence>
<keyword evidence="9" id="KW-1185">Reference proteome</keyword>
<feature type="domain" description="BHLH" evidence="7">
    <location>
        <begin position="281"/>
        <end position="330"/>
    </location>
</feature>
<dbReference type="InterPro" id="IPR036638">
    <property type="entry name" value="HLH_DNA-bd_sf"/>
</dbReference>
<dbReference type="CDD" id="cd11445">
    <property type="entry name" value="bHLH_AtPIF_like"/>
    <property type="match status" value="1"/>
</dbReference>
<feature type="compositionally biased region" description="Basic and acidic residues" evidence="6">
    <location>
        <begin position="281"/>
        <end position="297"/>
    </location>
</feature>
<dbReference type="Gramene" id="Kaladp0093s0085.1.v1.1">
    <property type="protein sequence ID" value="Kaladp0093s0085.1.v1.1"/>
    <property type="gene ID" value="Kaladp0093s0085.v1.1"/>
</dbReference>
<feature type="region of interest" description="Disordered" evidence="6">
    <location>
        <begin position="1"/>
        <end position="29"/>
    </location>
</feature>
<dbReference type="PROSITE" id="PS50888">
    <property type="entry name" value="BHLH"/>
    <property type="match status" value="1"/>
</dbReference>
<dbReference type="GO" id="GO:0005634">
    <property type="term" value="C:nucleus"/>
    <property type="evidence" value="ECO:0007669"/>
    <property type="project" value="UniProtKB-SubCell"/>
</dbReference>
<sequence length="458" mass="50008">MSQCVPSWDNNPHNDTYSHTLHPHLPPAPAKQLVHSRNLDSGIVPSSAPEVPAMLDYEVAELTWENGQLALHGLGQPRTSGAWQDKHQPGSGTLESIVNQATCFFNPNDKSSFDHRAPTASAAMVMDALVPLCSNTNNNNCNCNNNNNNGNNPDEDSNARGTVGHTHVGSCSAGMKRTRQGVRQVPVVGQDWSARSEYSANSSRQQQVTVDTCTERDQGTTAFTSTSVWSAENTSSGMPCTRLTGDDHDSICHSRSIMKNERGSGENKKQKASNNSAKRSRAADIHNQSERKRRDKINQRMKTLQKLVPNSNKTDKASMLDEVIDYLKQLQAQVNMMNRMNMPQMAMMPMALNQQAALQMTMMAQMGMGGMLDMNTAAAMAAGRASMQPILHPSAAAAAFMPMPPASWDAAAQAMMSDPMSAFLACQQSQPMTMDAYRMMASLYQHMQQAQQAPNSKS</sequence>
<proteinExistence type="predicted"/>
<dbReference type="AlphaFoldDB" id="A0A7N0UY17"/>
<dbReference type="SUPFAM" id="SSF47459">
    <property type="entry name" value="HLH, helix-loop-helix DNA-binding domain"/>
    <property type="match status" value="1"/>
</dbReference>
<dbReference type="SMART" id="SM00353">
    <property type="entry name" value="HLH"/>
    <property type="match status" value="1"/>
</dbReference>
<keyword evidence="3" id="KW-0238">DNA-binding</keyword>
<evidence type="ECO:0000259" key="7">
    <source>
        <dbReference type="PROSITE" id="PS50888"/>
    </source>
</evidence>
<keyword evidence="4" id="KW-0804">Transcription</keyword>
<dbReference type="PANTHER" id="PTHR45855:SF23">
    <property type="entry name" value="TRANSCRIPTION FACTOR MEE8-RELATED"/>
    <property type="match status" value="1"/>
</dbReference>
<dbReference type="Pfam" id="PF00010">
    <property type="entry name" value="HLH"/>
    <property type="match status" value="1"/>
</dbReference>
<feature type="compositionally biased region" description="Basic and acidic residues" evidence="6">
    <location>
        <begin position="244"/>
        <end position="269"/>
    </location>
</feature>
<feature type="region of interest" description="Disordered" evidence="6">
    <location>
        <begin position="228"/>
        <end position="297"/>
    </location>
</feature>
<feature type="compositionally biased region" description="Polar residues" evidence="6">
    <location>
        <begin position="1"/>
        <end position="19"/>
    </location>
</feature>
<evidence type="ECO:0000256" key="3">
    <source>
        <dbReference type="ARBA" id="ARBA00023125"/>
    </source>
</evidence>
<dbReference type="InterPro" id="IPR031066">
    <property type="entry name" value="bHLH_ALC-like_plant"/>
</dbReference>
<dbReference type="Gene3D" id="4.10.280.10">
    <property type="entry name" value="Helix-loop-helix DNA-binding domain"/>
    <property type="match status" value="1"/>
</dbReference>
<dbReference type="GO" id="GO:0046983">
    <property type="term" value="F:protein dimerization activity"/>
    <property type="evidence" value="ECO:0007669"/>
    <property type="project" value="InterPro"/>
</dbReference>
<dbReference type="GO" id="GO:0003677">
    <property type="term" value="F:DNA binding"/>
    <property type="evidence" value="ECO:0007669"/>
    <property type="project" value="UniProtKB-KW"/>
</dbReference>
<dbReference type="InterPro" id="IPR047265">
    <property type="entry name" value="PIF1-like_bHLH"/>
</dbReference>
<keyword evidence="5" id="KW-0539">Nucleus</keyword>
<evidence type="ECO:0000256" key="6">
    <source>
        <dbReference type="SAM" id="MobiDB-lite"/>
    </source>
</evidence>
<feature type="compositionally biased region" description="Polar residues" evidence="6">
    <location>
        <begin position="228"/>
        <end position="238"/>
    </location>
</feature>
<evidence type="ECO:0000256" key="2">
    <source>
        <dbReference type="ARBA" id="ARBA00023015"/>
    </source>
</evidence>
<dbReference type="EnsemblPlants" id="Kaladp0093s0085.1.v1.1">
    <property type="protein sequence ID" value="Kaladp0093s0085.1.v1.1"/>
    <property type="gene ID" value="Kaladp0093s0085.v1.1"/>
</dbReference>
<dbReference type="PANTHER" id="PTHR45855">
    <property type="entry name" value="TRANSCRIPTION FACTOR PIF1-RELATED"/>
    <property type="match status" value="1"/>
</dbReference>
<evidence type="ECO:0000256" key="4">
    <source>
        <dbReference type="ARBA" id="ARBA00023163"/>
    </source>
</evidence>
<comment type="subcellular location">
    <subcellularLocation>
        <location evidence="1">Nucleus</location>
    </subcellularLocation>
</comment>
<accession>A0A7N0UY17</accession>
<dbReference type="Proteomes" id="UP000594263">
    <property type="component" value="Unplaced"/>
</dbReference>
<protein>
    <recommendedName>
        <fullName evidence="7">BHLH domain-containing protein</fullName>
    </recommendedName>
</protein>
<evidence type="ECO:0000256" key="1">
    <source>
        <dbReference type="ARBA" id="ARBA00004123"/>
    </source>
</evidence>
<evidence type="ECO:0000256" key="5">
    <source>
        <dbReference type="ARBA" id="ARBA00023242"/>
    </source>
</evidence>
<evidence type="ECO:0000313" key="8">
    <source>
        <dbReference type="EnsemblPlants" id="Kaladp0093s0085.1.v1.1"/>
    </source>
</evidence>
<dbReference type="InterPro" id="IPR011598">
    <property type="entry name" value="bHLH_dom"/>
</dbReference>
<name>A0A7N0UY17_KALFE</name>
<dbReference type="OMA" id="SSAKHCT"/>
<reference evidence="8" key="1">
    <citation type="submission" date="2021-01" db="UniProtKB">
        <authorList>
            <consortium name="EnsemblPlants"/>
        </authorList>
    </citation>
    <scope>IDENTIFICATION</scope>
</reference>
<organism evidence="8 9">
    <name type="scientific">Kalanchoe fedtschenkoi</name>
    <name type="common">Lavender scallops</name>
    <name type="synonym">South American air plant</name>
    <dbReference type="NCBI Taxonomy" id="63787"/>
    <lineage>
        <taxon>Eukaryota</taxon>
        <taxon>Viridiplantae</taxon>
        <taxon>Streptophyta</taxon>
        <taxon>Embryophyta</taxon>
        <taxon>Tracheophyta</taxon>
        <taxon>Spermatophyta</taxon>
        <taxon>Magnoliopsida</taxon>
        <taxon>eudicotyledons</taxon>
        <taxon>Gunneridae</taxon>
        <taxon>Pentapetalae</taxon>
        <taxon>Saxifragales</taxon>
        <taxon>Crassulaceae</taxon>
        <taxon>Kalanchoe</taxon>
    </lineage>
</organism>